<dbReference type="EMBL" id="JACEEZ010023921">
    <property type="protein sequence ID" value="KAG0710763.1"/>
    <property type="molecule type" value="Genomic_DNA"/>
</dbReference>
<evidence type="ECO:0000313" key="5">
    <source>
        <dbReference type="Proteomes" id="UP000770661"/>
    </source>
</evidence>
<accession>A0A8J5BV48</accession>
<evidence type="ECO:0000256" key="2">
    <source>
        <dbReference type="ARBA" id="ARBA00022763"/>
    </source>
</evidence>
<dbReference type="OrthoDB" id="342264at2759"/>
<proteinExistence type="predicted"/>
<dbReference type="GO" id="GO:0044666">
    <property type="term" value="C:MLL3/4 complex"/>
    <property type="evidence" value="ECO:0007669"/>
    <property type="project" value="TreeGrafter"/>
</dbReference>
<dbReference type="SUPFAM" id="SSF52113">
    <property type="entry name" value="BRCT domain"/>
    <property type="match status" value="1"/>
</dbReference>
<dbReference type="GO" id="GO:0006974">
    <property type="term" value="P:DNA damage response"/>
    <property type="evidence" value="ECO:0007669"/>
    <property type="project" value="UniProtKB-KW"/>
</dbReference>
<dbReference type="Gene3D" id="3.40.50.10190">
    <property type="entry name" value="BRCT domain"/>
    <property type="match status" value="1"/>
</dbReference>
<sequence>MTRALRAFRTKKRNLFGKSHRGRVVETPTDCTVLVTTALKRTCKLLSAIGMGRPIVNPNWLTMSKAAGNFVDSSTQCLCLADTHEAGDGGKQGGHHVAMLWDPWQFLLKDREAEEKYGFCLEDTIKSAASFLLFEGLSMHATPSVQPPPCQMRGLASLDLRDANWHVPLLPRFRRFPAGSDAWQFTGLSISPEGFHAALPGGLLLIYPRWSTLSLSQVVYP</sequence>
<organism evidence="4 5">
    <name type="scientific">Chionoecetes opilio</name>
    <name type="common">Atlantic snow crab</name>
    <name type="synonym">Cancer opilio</name>
    <dbReference type="NCBI Taxonomy" id="41210"/>
    <lineage>
        <taxon>Eukaryota</taxon>
        <taxon>Metazoa</taxon>
        <taxon>Ecdysozoa</taxon>
        <taxon>Arthropoda</taxon>
        <taxon>Crustacea</taxon>
        <taxon>Multicrustacea</taxon>
        <taxon>Malacostraca</taxon>
        <taxon>Eumalacostraca</taxon>
        <taxon>Eucarida</taxon>
        <taxon>Decapoda</taxon>
        <taxon>Pleocyemata</taxon>
        <taxon>Brachyura</taxon>
        <taxon>Eubrachyura</taxon>
        <taxon>Majoidea</taxon>
        <taxon>Majidae</taxon>
        <taxon>Chionoecetes</taxon>
    </lineage>
</organism>
<dbReference type="PANTHER" id="PTHR23196:SF1">
    <property type="entry name" value="PAX-INTERACTING PROTEIN 1"/>
    <property type="match status" value="1"/>
</dbReference>
<evidence type="ECO:0000313" key="4">
    <source>
        <dbReference type="EMBL" id="KAG0710763.1"/>
    </source>
</evidence>
<keyword evidence="5" id="KW-1185">Reference proteome</keyword>
<keyword evidence="3" id="KW-0539">Nucleus</keyword>
<reference evidence="4" key="1">
    <citation type="submission" date="2020-07" db="EMBL/GenBank/DDBJ databases">
        <title>The High-quality genome of the commercially important snow crab, Chionoecetes opilio.</title>
        <authorList>
            <person name="Jeong J.-H."/>
            <person name="Ryu S."/>
        </authorList>
    </citation>
    <scope>NUCLEOTIDE SEQUENCE</scope>
    <source>
        <strain evidence="4">MADBK_172401_WGS</strain>
        <tissue evidence="4">Digestive gland</tissue>
    </source>
</reference>
<keyword evidence="2" id="KW-0227">DNA damage</keyword>
<dbReference type="CDD" id="cd17744">
    <property type="entry name" value="BRCT_MDC1_rpt1"/>
    <property type="match status" value="1"/>
</dbReference>
<evidence type="ECO:0000256" key="1">
    <source>
        <dbReference type="ARBA" id="ARBA00004123"/>
    </source>
</evidence>
<gene>
    <name evidence="4" type="primary">Mdc1</name>
    <name evidence="4" type="ORF">GWK47_022140</name>
</gene>
<dbReference type="InterPro" id="IPR051579">
    <property type="entry name" value="DDR_Transcriptional_Reg"/>
</dbReference>
<dbReference type="InterPro" id="IPR036420">
    <property type="entry name" value="BRCT_dom_sf"/>
</dbReference>
<name>A0A8J5BV48_CHIOP</name>
<comment type="subcellular location">
    <subcellularLocation>
        <location evidence="1">Nucleus</location>
    </subcellularLocation>
</comment>
<evidence type="ECO:0000256" key="3">
    <source>
        <dbReference type="ARBA" id="ARBA00023242"/>
    </source>
</evidence>
<dbReference type="Proteomes" id="UP000770661">
    <property type="component" value="Unassembled WGS sequence"/>
</dbReference>
<comment type="caution">
    <text evidence="4">The sequence shown here is derived from an EMBL/GenBank/DDBJ whole genome shotgun (WGS) entry which is preliminary data.</text>
</comment>
<dbReference type="PANTHER" id="PTHR23196">
    <property type="entry name" value="PAX TRANSCRIPTION ACTIVATION DOMAIN INTERACTING PROTEIN"/>
    <property type="match status" value="1"/>
</dbReference>
<dbReference type="AlphaFoldDB" id="A0A8J5BV48"/>
<protein>
    <submittedName>
        <fullName evidence="4">Mediator of DNA damage checkpoint protein 1</fullName>
    </submittedName>
</protein>